<evidence type="ECO:0000313" key="2">
    <source>
        <dbReference type="EMBL" id="MBE1238002.1"/>
    </source>
</evidence>
<feature type="domain" description="DUF4326" evidence="1">
    <location>
        <begin position="32"/>
        <end position="125"/>
    </location>
</feature>
<dbReference type="InterPro" id="IPR025475">
    <property type="entry name" value="DUF4326"/>
</dbReference>
<dbReference type="EMBL" id="JACZHT010000012">
    <property type="protein sequence ID" value="MBE1238002.1"/>
    <property type="molecule type" value="Genomic_DNA"/>
</dbReference>
<accession>A0A8J6YRB3</accession>
<comment type="caution">
    <text evidence="2">The sequence shown here is derived from an EMBL/GenBank/DDBJ whole genome shotgun (WGS) entry which is preliminary data.</text>
</comment>
<dbReference type="Pfam" id="PF14216">
    <property type="entry name" value="DUF4326"/>
    <property type="match status" value="1"/>
</dbReference>
<name>A0A8J6YRB3_9PROT</name>
<organism evidence="2 3">
    <name type="scientific">Phaeovibrio sulfidiphilus</name>
    <dbReference type="NCBI Taxonomy" id="1220600"/>
    <lineage>
        <taxon>Bacteria</taxon>
        <taxon>Pseudomonadati</taxon>
        <taxon>Pseudomonadota</taxon>
        <taxon>Alphaproteobacteria</taxon>
        <taxon>Rhodospirillales</taxon>
        <taxon>Rhodospirillaceae</taxon>
        <taxon>Phaeovibrio</taxon>
    </lineage>
</organism>
<dbReference type="RefSeq" id="WP_192535017.1">
    <property type="nucleotide sequence ID" value="NZ_JACZHT010000012.1"/>
</dbReference>
<dbReference type="AlphaFoldDB" id="A0A8J6YRB3"/>
<proteinExistence type="predicted"/>
<keyword evidence="3" id="KW-1185">Reference proteome</keyword>
<evidence type="ECO:0000259" key="1">
    <source>
        <dbReference type="Pfam" id="PF14216"/>
    </source>
</evidence>
<evidence type="ECO:0000313" key="3">
    <source>
        <dbReference type="Proteomes" id="UP000631034"/>
    </source>
</evidence>
<sequence>MTARTPERIQRRRTKGWSLETEAERLGCTVRDIVYVGRGTPWGNPFLTGVGSVPAPGPLTPALRARLVEHYRTWLLKEPGHETLWAGPDADRCRETALEALGRLRGKHLSCYCPLDGPCHADVLLDLANRPDTGDR</sequence>
<gene>
    <name evidence="2" type="ORF">IHV25_10155</name>
</gene>
<protein>
    <submittedName>
        <fullName evidence="2">DUF4326 domain-containing protein</fullName>
    </submittedName>
</protein>
<dbReference type="Proteomes" id="UP000631034">
    <property type="component" value="Unassembled WGS sequence"/>
</dbReference>
<reference evidence="2" key="1">
    <citation type="submission" date="2020-10" db="EMBL/GenBank/DDBJ databases">
        <title>Genome sequence of the unusual species of purple photosynthetic bacteria, Phaeovibrio sulfidiphilus DSM 23193, type strain.</title>
        <authorList>
            <person name="Kyndt J.A."/>
            <person name="Meyer T.E."/>
        </authorList>
    </citation>
    <scope>NUCLEOTIDE SEQUENCE</scope>
    <source>
        <strain evidence="2">DSM 23193</strain>
    </source>
</reference>